<evidence type="ECO:0000313" key="6">
    <source>
        <dbReference type="Proteomes" id="UP000466442"/>
    </source>
</evidence>
<dbReference type="Pfam" id="PF00232">
    <property type="entry name" value="Glyco_hydro_1"/>
    <property type="match status" value="1"/>
</dbReference>
<keyword evidence="2" id="KW-0378">Hydrolase</keyword>
<organism evidence="5 6">
    <name type="scientific">Apolygus lucorum</name>
    <name type="common">Small green plant bug</name>
    <name type="synonym">Lygocoris lucorum</name>
    <dbReference type="NCBI Taxonomy" id="248454"/>
    <lineage>
        <taxon>Eukaryota</taxon>
        <taxon>Metazoa</taxon>
        <taxon>Ecdysozoa</taxon>
        <taxon>Arthropoda</taxon>
        <taxon>Hexapoda</taxon>
        <taxon>Insecta</taxon>
        <taxon>Pterygota</taxon>
        <taxon>Neoptera</taxon>
        <taxon>Paraneoptera</taxon>
        <taxon>Hemiptera</taxon>
        <taxon>Heteroptera</taxon>
        <taxon>Panheteroptera</taxon>
        <taxon>Cimicomorpha</taxon>
        <taxon>Miridae</taxon>
        <taxon>Mirini</taxon>
        <taxon>Apolygus</taxon>
    </lineage>
</organism>
<evidence type="ECO:0000256" key="2">
    <source>
        <dbReference type="ARBA" id="ARBA00022801"/>
    </source>
</evidence>
<feature type="non-terminal residue" evidence="5">
    <location>
        <position position="1"/>
    </location>
</feature>
<sequence length="244" mass="28349">MSEETSRGDRRQRFPDGFLFGTGTSAHQVEGAWNTDGKGESIWDKIVHDRPEKVADRTNADVACDSYHLYKEDVKIIKELGFDFYRFSISWPRVLPTGEAHIINVLGVKYYNNLIDELLKNNIQPMVTMYHWDLPQRLQDLGGWLNPMITDFFREYARLLFKLFGDRVKLWNTINEPEMIAIGYGNATMAPCIKLFGYGEYLAAHHMLIAHAKAYRVYDEEFRPTQQGRVTIALNSMYHFPKTE</sequence>
<evidence type="ECO:0000256" key="1">
    <source>
        <dbReference type="ARBA" id="ARBA00010838"/>
    </source>
</evidence>
<dbReference type="PANTHER" id="PTHR10353">
    <property type="entry name" value="GLYCOSYL HYDROLASE"/>
    <property type="match status" value="1"/>
</dbReference>
<comment type="similarity">
    <text evidence="1 4">Belongs to the glycosyl hydrolase 1 family.</text>
</comment>
<dbReference type="GO" id="GO:0008422">
    <property type="term" value="F:beta-glucosidase activity"/>
    <property type="evidence" value="ECO:0007669"/>
    <property type="project" value="TreeGrafter"/>
</dbReference>
<dbReference type="InterPro" id="IPR033132">
    <property type="entry name" value="GH_1_N_CS"/>
</dbReference>
<name>A0A8S9XR41_APOLU</name>
<dbReference type="EMBL" id="WIXP02000004">
    <property type="protein sequence ID" value="KAF6211407.1"/>
    <property type="molecule type" value="Genomic_DNA"/>
</dbReference>
<protein>
    <recommendedName>
        <fullName evidence="7">Myrosinase 1</fullName>
    </recommendedName>
</protein>
<evidence type="ECO:0000313" key="5">
    <source>
        <dbReference type="EMBL" id="KAF6211407.1"/>
    </source>
</evidence>
<dbReference type="InterPro" id="IPR017853">
    <property type="entry name" value="GH"/>
</dbReference>
<evidence type="ECO:0000256" key="3">
    <source>
        <dbReference type="ARBA" id="ARBA00023295"/>
    </source>
</evidence>
<dbReference type="InterPro" id="IPR001360">
    <property type="entry name" value="Glyco_hydro_1"/>
</dbReference>
<proteinExistence type="inferred from homology"/>
<dbReference type="Proteomes" id="UP000466442">
    <property type="component" value="Unassembled WGS sequence"/>
</dbReference>
<dbReference type="PANTHER" id="PTHR10353:SF36">
    <property type="entry name" value="LP05116P"/>
    <property type="match status" value="1"/>
</dbReference>
<dbReference type="AlphaFoldDB" id="A0A8S9XR41"/>
<dbReference type="PROSITE" id="PS00653">
    <property type="entry name" value="GLYCOSYL_HYDROL_F1_2"/>
    <property type="match status" value="1"/>
</dbReference>
<gene>
    <name evidence="5" type="ORF">GE061_011919</name>
</gene>
<reference evidence="5" key="1">
    <citation type="journal article" date="2021" name="Mol. Ecol. Resour.">
        <title>Apolygus lucorum genome provides insights into omnivorousness and mesophyll feeding.</title>
        <authorList>
            <person name="Liu Y."/>
            <person name="Liu H."/>
            <person name="Wang H."/>
            <person name="Huang T."/>
            <person name="Liu B."/>
            <person name="Yang B."/>
            <person name="Yin L."/>
            <person name="Li B."/>
            <person name="Zhang Y."/>
            <person name="Zhang S."/>
            <person name="Jiang F."/>
            <person name="Zhang X."/>
            <person name="Ren Y."/>
            <person name="Wang B."/>
            <person name="Wang S."/>
            <person name="Lu Y."/>
            <person name="Wu K."/>
            <person name="Fan W."/>
            <person name="Wang G."/>
        </authorList>
    </citation>
    <scope>NUCLEOTIDE SEQUENCE</scope>
    <source>
        <strain evidence="5">12Hb</strain>
    </source>
</reference>
<evidence type="ECO:0000256" key="4">
    <source>
        <dbReference type="RuleBase" id="RU003690"/>
    </source>
</evidence>
<keyword evidence="6" id="KW-1185">Reference proteome</keyword>
<keyword evidence="3" id="KW-0326">Glycosidase</keyword>
<dbReference type="Gene3D" id="3.20.20.80">
    <property type="entry name" value="Glycosidases"/>
    <property type="match status" value="1"/>
</dbReference>
<accession>A0A8S9XR41</accession>
<dbReference type="GO" id="GO:0005975">
    <property type="term" value="P:carbohydrate metabolic process"/>
    <property type="evidence" value="ECO:0007669"/>
    <property type="project" value="InterPro"/>
</dbReference>
<evidence type="ECO:0008006" key="7">
    <source>
        <dbReference type="Google" id="ProtNLM"/>
    </source>
</evidence>
<comment type="caution">
    <text evidence="5">The sequence shown here is derived from an EMBL/GenBank/DDBJ whole genome shotgun (WGS) entry which is preliminary data.</text>
</comment>
<dbReference type="SUPFAM" id="SSF51445">
    <property type="entry name" value="(Trans)glycosidases"/>
    <property type="match status" value="1"/>
</dbReference>
<dbReference type="OrthoDB" id="65569at2759"/>